<dbReference type="PANTHER" id="PTHR37402">
    <property type="entry name" value="GRAM DOMAIN-CONTAINING PROTEIN 4"/>
    <property type="match status" value="1"/>
</dbReference>
<keyword evidence="5" id="KW-1185">Reference proteome</keyword>
<dbReference type="Gene3D" id="2.30.29.30">
    <property type="entry name" value="Pleckstrin-homology domain (PH domain)/Phosphotyrosine-binding domain (PTB)"/>
    <property type="match status" value="1"/>
</dbReference>
<dbReference type="InterPro" id="IPR001683">
    <property type="entry name" value="PX_dom"/>
</dbReference>
<keyword evidence="2" id="KW-0812">Transmembrane</keyword>
<comment type="caution">
    <text evidence="4">The sequence shown here is derived from an EMBL/GenBank/DDBJ whole genome shotgun (WGS) entry which is preliminary data.</text>
</comment>
<dbReference type="InterPro" id="IPR036871">
    <property type="entry name" value="PX_dom_sf"/>
</dbReference>
<proteinExistence type="predicted"/>
<protein>
    <recommendedName>
        <fullName evidence="3">PX domain-containing protein</fullName>
    </recommendedName>
</protein>
<feature type="compositionally biased region" description="Low complexity" evidence="1">
    <location>
        <begin position="86"/>
        <end position="97"/>
    </location>
</feature>
<dbReference type="SUPFAM" id="SSF64268">
    <property type="entry name" value="PX domain"/>
    <property type="match status" value="1"/>
</dbReference>
<name>A0A507E719_9FUNG</name>
<dbReference type="AlphaFoldDB" id="A0A507E719"/>
<dbReference type="STRING" id="109895.A0A507E719"/>
<dbReference type="PANTHER" id="PTHR37402:SF1">
    <property type="entry name" value="GRAM DOMAIN-CONTAINING PROTEIN 4"/>
    <property type="match status" value="1"/>
</dbReference>
<gene>
    <name evidence="4" type="ORF">PhCBS80983_g02736</name>
</gene>
<evidence type="ECO:0000259" key="3">
    <source>
        <dbReference type="PROSITE" id="PS50195"/>
    </source>
</evidence>
<dbReference type="InterPro" id="IPR011993">
    <property type="entry name" value="PH-like_dom_sf"/>
</dbReference>
<sequence>MADVLPPDGSLLHDLDTVDTPLLEDVIADMAAPLIVDRLVEEHKLELEAREAVSRGGKHHPAAPDLPVRSPALPTRNPELPSRPPAADAAADAAAAARSGTPELPIRTSTPELPIRMSTPESDAPPVKPRRPASVISSTATITAVQHVQPSPATEIDNVEVVEEDPQPPPLPFRRDAENSASTAESLIKRQKDAINKLKTDVHENIRKQVQATKDYVKLFTEPYTPSPVRHPPKSLSIGSMREAGSRFQDAVEPYVDCIEAVIRVAHWENPWRTGLLMVFYFWSWYAGYLHYLVLLSPLIGLGVTYVKSKDMFPGHGEVTRTTPQNAITPLGAATGFASAASDSISAAAKAPASASAWWRAIGDVYGTGREGLGLLEDCSIILEKIKNLFLWKVPEKTLKAALVYGAALAGLYFIPTTWLLNGAELGFGWYFFVVLGLKHHFPAYTEYKARMDSLAIFFQDVPSDRDLERERQEQLEREEAKRLQEEMNSEATLEEKSKGLEKLYETSCIHTNKVAILDSAFGRLYLTPSHLVFFSKFNADDLKIAWSDVTDIRRVRVMSWVVGDGRGIRITSKTDTGAEAEHVFTTFPNRNETYNAIMAQMEVLGILLPGSEPYIDDDDDVDGLNDHNNHLTVDTVETMSVSSRTSCVSSLSDDADFDDTASTATAHTASGPPRIIVSDPMNHQSAIGLPAYTSYKISVPALNTHVRRRFKEFLKLKEILGGEGVVATHDKSRRPSITIRGATDDGSGARETEGDGMLLDLPPKTVFGRFSDDTIEKRRRALEKFLNRLAERGEVWGSDPWKKFLFGK</sequence>
<dbReference type="EMBL" id="QEAQ01000029">
    <property type="protein sequence ID" value="TPX59095.1"/>
    <property type="molecule type" value="Genomic_DNA"/>
</dbReference>
<dbReference type="CDD" id="cd06093">
    <property type="entry name" value="PX_domain"/>
    <property type="match status" value="1"/>
</dbReference>
<accession>A0A507E719</accession>
<evidence type="ECO:0000256" key="1">
    <source>
        <dbReference type="SAM" id="MobiDB-lite"/>
    </source>
</evidence>
<feature type="transmembrane region" description="Helical" evidence="2">
    <location>
        <begin position="402"/>
        <end position="422"/>
    </location>
</feature>
<feature type="region of interest" description="Disordered" evidence="1">
    <location>
        <begin position="50"/>
        <end position="134"/>
    </location>
</feature>
<dbReference type="Pfam" id="PF00787">
    <property type="entry name" value="PX"/>
    <property type="match status" value="1"/>
</dbReference>
<keyword evidence="2" id="KW-0472">Membrane</keyword>
<dbReference type="PROSITE" id="PS50195">
    <property type="entry name" value="PX"/>
    <property type="match status" value="1"/>
</dbReference>
<feature type="domain" description="PX" evidence="3">
    <location>
        <begin position="674"/>
        <end position="809"/>
    </location>
</feature>
<reference evidence="4 5" key="1">
    <citation type="journal article" date="2019" name="Sci. Rep.">
        <title>Comparative genomics of chytrid fungi reveal insights into the obligate biotrophic and pathogenic lifestyle of Synchytrium endobioticum.</title>
        <authorList>
            <person name="van de Vossenberg B.T.L.H."/>
            <person name="Warris S."/>
            <person name="Nguyen H.D.T."/>
            <person name="van Gent-Pelzer M.P.E."/>
            <person name="Joly D.L."/>
            <person name="van de Geest H.C."/>
            <person name="Bonants P.J.M."/>
            <person name="Smith D.S."/>
            <person name="Levesque C.A."/>
            <person name="van der Lee T.A.J."/>
        </authorList>
    </citation>
    <scope>NUCLEOTIDE SEQUENCE [LARGE SCALE GENOMIC DNA]</scope>
    <source>
        <strain evidence="4 5">CBS 809.83</strain>
    </source>
</reference>
<dbReference type="Proteomes" id="UP000318582">
    <property type="component" value="Unassembled WGS sequence"/>
</dbReference>
<keyword evidence="2" id="KW-1133">Transmembrane helix</keyword>
<dbReference type="InterPro" id="IPR037847">
    <property type="entry name" value="GRAMDC4"/>
</dbReference>
<feature type="region of interest" description="Disordered" evidence="1">
    <location>
        <begin position="469"/>
        <end position="495"/>
    </location>
</feature>
<feature type="region of interest" description="Disordered" evidence="1">
    <location>
        <begin position="162"/>
        <end position="185"/>
    </location>
</feature>
<evidence type="ECO:0000256" key="2">
    <source>
        <dbReference type="SAM" id="Phobius"/>
    </source>
</evidence>
<organism evidence="4 5">
    <name type="scientific">Powellomyces hirtus</name>
    <dbReference type="NCBI Taxonomy" id="109895"/>
    <lineage>
        <taxon>Eukaryota</taxon>
        <taxon>Fungi</taxon>
        <taxon>Fungi incertae sedis</taxon>
        <taxon>Chytridiomycota</taxon>
        <taxon>Chytridiomycota incertae sedis</taxon>
        <taxon>Chytridiomycetes</taxon>
        <taxon>Spizellomycetales</taxon>
        <taxon>Powellomycetaceae</taxon>
        <taxon>Powellomyces</taxon>
    </lineage>
</organism>
<evidence type="ECO:0000313" key="4">
    <source>
        <dbReference type="EMBL" id="TPX59095.1"/>
    </source>
</evidence>
<dbReference type="GO" id="GO:0006915">
    <property type="term" value="P:apoptotic process"/>
    <property type="evidence" value="ECO:0007669"/>
    <property type="project" value="InterPro"/>
</dbReference>
<feature type="compositionally biased region" description="Basic and acidic residues" evidence="1">
    <location>
        <begin position="469"/>
        <end position="486"/>
    </location>
</feature>
<feature type="transmembrane region" description="Helical" evidence="2">
    <location>
        <begin position="283"/>
        <end position="307"/>
    </location>
</feature>
<dbReference type="SMART" id="SM00312">
    <property type="entry name" value="PX"/>
    <property type="match status" value="1"/>
</dbReference>
<dbReference type="GO" id="GO:0035091">
    <property type="term" value="F:phosphatidylinositol binding"/>
    <property type="evidence" value="ECO:0007669"/>
    <property type="project" value="InterPro"/>
</dbReference>
<dbReference type="Gene3D" id="3.30.1520.10">
    <property type="entry name" value="Phox-like domain"/>
    <property type="match status" value="1"/>
</dbReference>
<evidence type="ECO:0000313" key="5">
    <source>
        <dbReference type="Proteomes" id="UP000318582"/>
    </source>
</evidence>